<reference evidence="2 3" key="1">
    <citation type="submission" date="2018-10" db="EMBL/GenBank/DDBJ databases">
        <authorList>
            <consortium name="Pathogen Informatics"/>
        </authorList>
    </citation>
    <scope>NUCLEOTIDE SEQUENCE [LARGE SCALE GENOMIC DNA]</scope>
</reference>
<keyword evidence="3" id="KW-1185">Reference proteome</keyword>
<accession>A0A0R3UEJ9</accession>
<organism evidence="4">
    <name type="scientific">Mesocestoides corti</name>
    <name type="common">Flatworm</name>
    <dbReference type="NCBI Taxonomy" id="53468"/>
    <lineage>
        <taxon>Eukaryota</taxon>
        <taxon>Metazoa</taxon>
        <taxon>Spiralia</taxon>
        <taxon>Lophotrochozoa</taxon>
        <taxon>Platyhelminthes</taxon>
        <taxon>Cestoda</taxon>
        <taxon>Eucestoda</taxon>
        <taxon>Cyclophyllidea</taxon>
        <taxon>Mesocestoididae</taxon>
        <taxon>Mesocestoides</taxon>
    </lineage>
</organism>
<dbReference type="Proteomes" id="UP000267029">
    <property type="component" value="Unassembled WGS sequence"/>
</dbReference>
<dbReference type="OrthoDB" id="10021598at2759"/>
<evidence type="ECO:0000313" key="2">
    <source>
        <dbReference type="EMBL" id="VDD79433.1"/>
    </source>
</evidence>
<dbReference type="EMBL" id="UXSR01005194">
    <property type="protein sequence ID" value="VDD79433.1"/>
    <property type="molecule type" value="Genomic_DNA"/>
</dbReference>
<feature type="region of interest" description="Disordered" evidence="1">
    <location>
        <begin position="475"/>
        <end position="495"/>
    </location>
</feature>
<proteinExistence type="predicted"/>
<protein>
    <submittedName>
        <fullName evidence="4">Mitochondrial transcription termination factor 1</fullName>
    </submittedName>
</protein>
<evidence type="ECO:0000256" key="1">
    <source>
        <dbReference type="SAM" id="MobiDB-lite"/>
    </source>
</evidence>
<feature type="compositionally biased region" description="Polar residues" evidence="1">
    <location>
        <begin position="483"/>
        <end position="495"/>
    </location>
</feature>
<sequence length="495" mass="56952">MKNLSVKGAIAPTAGKRSKYLFPVSTQQLCLTDVKRSTSHNLDLAEKLGDSHVFMPPLPSAAATNSKAIDSDVVQYILQEFSLFSGVKHITLEWGRALSRMIESKLKKQKNYPLTPSLPKKSHCDIVENKTLHLVAGPHIKHILRENVTDQEVDEVSNASPRRLSELVDTKPTKKPRSRYLDILLNERAIGLSNWNFQFREIVRRGTVLTDRIIRKKTVDLVRFRAKDTYLAPVLPLQSIPKTSARWLFRMDVEDNTGAASFSWTKWIAQRLQRRQVIAKKIVDSSIRFSIPANLKELEELSVIEYLDKFCEVEKQRVVVYEALFSRIKQLAVDMPALKLSVTQLMQDTLKKDDLDEFTRLLGLTETYSFNLATFCKCVGLCERLFAPVFDEADESENPLDDIDKWSLQAGPLERLDFWLLSRRIAHLNVDPKLRQLLEKLEEKANSQTKEFPFTPTAHHLYSTRMQLFRRKRTSKNQKKVQKQGTTFGFHSQQI</sequence>
<evidence type="ECO:0000313" key="3">
    <source>
        <dbReference type="Proteomes" id="UP000267029"/>
    </source>
</evidence>
<dbReference type="PANTHER" id="PTHR36696">
    <property type="entry name" value="AGAP012002-PA"/>
    <property type="match status" value="1"/>
</dbReference>
<name>A0A0R3UEJ9_MESCO</name>
<evidence type="ECO:0000313" key="4">
    <source>
        <dbReference type="WBParaSite" id="MCU_000440-RA"/>
    </source>
</evidence>
<dbReference type="PANTHER" id="PTHR36696:SF1">
    <property type="entry name" value="EF-HAND DOMAIN-CONTAINING PROTEIN"/>
    <property type="match status" value="1"/>
</dbReference>
<reference evidence="4" key="2">
    <citation type="submission" date="2019-11" db="UniProtKB">
        <authorList>
            <consortium name="WormBaseParasite"/>
        </authorList>
    </citation>
    <scope>IDENTIFICATION</scope>
</reference>
<dbReference type="STRING" id="53468.A0A0R3UEJ9"/>
<gene>
    <name evidence="2" type="ORF">MCOS_LOCUS5436</name>
</gene>
<dbReference type="AlphaFoldDB" id="A0A0R3UEJ9"/>
<dbReference type="WBParaSite" id="MCU_000440-RA">
    <property type="protein sequence ID" value="MCU_000440-RA"/>
    <property type="gene ID" value="MCU_000440"/>
</dbReference>